<feature type="region of interest" description="Disordered" evidence="1">
    <location>
        <begin position="1"/>
        <end position="24"/>
    </location>
</feature>
<gene>
    <name evidence="2" type="ORF">E5676_scaffold143G001200</name>
</gene>
<evidence type="ECO:0000313" key="3">
    <source>
        <dbReference type="Proteomes" id="UP000321947"/>
    </source>
</evidence>
<evidence type="ECO:0000256" key="1">
    <source>
        <dbReference type="SAM" id="MobiDB-lite"/>
    </source>
</evidence>
<reference evidence="2 3" key="1">
    <citation type="submission" date="2019-08" db="EMBL/GenBank/DDBJ databases">
        <title>Draft genome sequences of two oriental melons (Cucumis melo L. var makuwa).</title>
        <authorList>
            <person name="Kwon S.-Y."/>
        </authorList>
    </citation>
    <scope>NUCLEOTIDE SEQUENCE [LARGE SCALE GENOMIC DNA]</scope>
    <source>
        <strain evidence="3">cv. Chang Bougi</strain>
        <tissue evidence="2">Leaf</tissue>
    </source>
</reference>
<dbReference type="EMBL" id="SSTD01014011">
    <property type="protein sequence ID" value="TYK04914.1"/>
    <property type="molecule type" value="Genomic_DNA"/>
</dbReference>
<keyword evidence="2" id="KW-0645">Protease</keyword>
<accession>A0A5D3C0X0</accession>
<organism evidence="2 3">
    <name type="scientific">Cucumis melo var. makuwa</name>
    <name type="common">Oriental melon</name>
    <dbReference type="NCBI Taxonomy" id="1194695"/>
    <lineage>
        <taxon>Eukaryota</taxon>
        <taxon>Viridiplantae</taxon>
        <taxon>Streptophyta</taxon>
        <taxon>Embryophyta</taxon>
        <taxon>Tracheophyta</taxon>
        <taxon>Spermatophyta</taxon>
        <taxon>Magnoliopsida</taxon>
        <taxon>eudicotyledons</taxon>
        <taxon>Gunneridae</taxon>
        <taxon>Pentapetalae</taxon>
        <taxon>rosids</taxon>
        <taxon>fabids</taxon>
        <taxon>Cucurbitales</taxon>
        <taxon>Cucurbitaceae</taxon>
        <taxon>Benincaseae</taxon>
        <taxon>Cucumis</taxon>
    </lineage>
</organism>
<proteinExistence type="predicted"/>
<comment type="caution">
    <text evidence="2">The sequence shown here is derived from an EMBL/GenBank/DDBJ whole genome shotgun (WGS) entry which is preliminary data.</text>
</comment>
<dbReference type="GO" id="GO:0008233">
    <property type="term" value="F:peptidase activity"/>
    <property type="evidence" value="ECO:0007669"/>
    <property type="project" value="UniProtKB-KW"/>
</dbReference>
<dbReference type="GO" id="GO:0006508">
    <property type="term" value="P:proteolysis"/>
    <property type="evidence" value="ECO:0007669"/>
    <property type="project" value="UniProtKB-KW"/>
</dbReference>
<name>A0A5D3C0X0_CUCMM</name>
<keyword evidence="2" id="KW-0378">Hydrolase</keyword>
<sequence>MVPRKGARTDDRGGRGREAERVQVQPVAQVTNPAAPVTHADLATMEQRFRDLIMQMRALQQPPPPDPAQTLVEPPSMTNQLSIKAKHLRDFRKYNPK</sequence>
<protein>
    <submittedName>
        <fullName evidence="2">Gag protease polyprotein</fullName>
    </submittedName>
</protein>
<evidence type="ECO:0000313" key="2">
    <source>
        <dbReference type="EMBL" id="TYK04914.1"/>
    </source>
</evidence>
<dbReference type="Proteomes" id="UP000321947">
    <property type="component" value="Unassembled WGS sequence"/>
</dbReference>
<dbReference type="AlphaFoldDB" id="A0A5D3C0X0"/>
<feature type="compositionally biased region" description="Basic and acidic residues" evidence="1">
    <location>
        <begin position="7"/>
        <end position="21"/>
    </location>
</feature>